<dbReference type="SUPFAM" id="SSF55424">
    <property type="entry name" value="FAD/NAD-linked reductases, dimerisation (C-terminal) domain"/>
    <property type="match status" value="1"/>
</dbReference>
<dbReference type="Pfam" id="PF07992">
    <property type="entry name" value="Pyr_redox_2"/>
    <property type="match status" value="1"/>
</dbReference>
<dbReference type="PANTHER" id="PTHR43557">
    <property type="entry name" value="APOPTOSIS-INDUCING FACTOR 1"/>
    <property type="match status" value="1"/>
</dbReference>
<dbReference type="PRINTS" id="PR00368">
    <property type="entry name" value="FADPNR"/>
</dbReference>
<evidence type="ECO:0000259" key="6">
    <source>
        <dbReference type="Pfam" id="PF14759"/>
    </source>
</evidence>
<dbReference type="InterPro" id="IPR050446">
    <property type="entry name" value="FAD-oxidoreductase/Apoptosis"/>
</dbReference>
<evidence type="ECO:0000256" key="3">
    <source>
        <dbReference type="ARBA" id="ARBA00022827"/>
    </source>
</evidence>
<dbReference type="GO" id="GO:0016651">
    <property type="term" value="F:oxidoreductase activity, acting on NAD(P)H"/>
    <property type="evidence" value="ECO:0007669"/>
    <property type="project" value="TreeGrafter"/>
</dbReference>
<dbReference type="AlphaFoldDB" id="A0A219B198"/>
<organism evidence="7 8">
    <name type="scientific">Pacificimonas flava</name>
    <dbReference type="NCBI Taxonomy" id="1234595"/>
    <lineage>
        <taxon>Bacteria</taxon>
        <taxon>Pseudomonadati</taxon>
        <taxon>Pseudomonadota</taxon>
        <taxon>Alphaproteobacteria</taxon>
        <taxon>Sphingomonadales</taxon>
        <taxon>Sphingosinicellaceae</taxon>
        <taxon>Pacificimonas</taxon>
    </lineage>
</organism>
<dbReference type="Gene3D" id="3.30.390.30">
    <property type="match status" value="1"/>
</dbReference>
<comment type="cofactor">
    <cofactor evidence="1">
        <name>FAD</name>
        <dbReference type="ChEBI" id="CHEBI:57692"/>
    </cofactor>
</comment>
<dbReference type="InterPro" id="IPR023753">
    <property type="entry name" value="FAD/NAD-binding_dom"/>
</dbReference>
<keyword evidence="8" id="KW-1185">Reference proteome</keyword>
<comment type="caution">
    <text evidence="7">The sequence shown here is derived from an EMBL/GenBank/DDBJ whole genome shotgun (WGS) entry which is preliminary data.</text>
</comment>
<dbReference type="Gene3D" id="3.50.50.60">
    <property type="entry name" value="FAD/NAD(P)-binding domain"/>
    <property type="match status" value="2"/>
</dbReference>
<proteinExistence type="predicted"/>
<dbReference type="OrthoDB" id="7809559at2"/>
<keyword evidence="2" id="KW-0285">Flavoprotein</keyword>
<feature type="domain" description="FAD/NAD(P)-binding" evidence="5">
    <location>
        <begin position="11"/>
        <end position="312"/>
    </location>
</feature>
<evidence type="ECO:0000313" key="7">
    <source>
        <dbReference type="EMBL" id="OWV31896.1"/>
    </source>
</evidence>
<dbReference type="InterPro" id="IPR016156">
    <property type="entry name" value="FAD/NAD-linked_Rdtase_dimer_sf"/>
</dbReference>
<sequence>MVPGTVLAAKFDVVIVGSGHAGAQAALALRQNKFAGTIALVGDELDPPYERPPLSKDYLAGEKPFERILLRKPEFWQERDIALFPGTRIETVDPNARTLTDADGNIMEYGDLIWATGGRPRTLPCGSDIGTAGVHAIRTKADVDQLVAELPQARKVVIIGGGYIGLEAAAVLVKTGREVTLVEAAPRILARVAGPDLSRFYEARHAREGVTLLVDTRTSCLKSVGGRVTGVELESGSELPADLVIVGIGIVPNVEPLLAAGAEGDNGVRVDGQCRTSLPHIYAVGDCALHENAFADGDAIRLESVQNANDQATVAAKVICGQEAVYEALPWFWSNQYDLKLQTAGLSAGHDDSVVRGDPAEGSFSVCYLKGGRLIAVDAVNRPKDFIQSQKLIKERRAVDRDRLADGSVLLKEL</sequence>
<dbReference type="Proteomes" id="UP000198462">
    <property type="component" value="Unassembled WGS sequence"/>
</dbReference>
<dbReference type="EMBL" id="NFZT01000007">
    <property type="protein sequence ID" value="OWV31896.1"/>
    <property type="molecule type" value="Genomic_DNA"/>
</dbReference>
<keyword evidence="3" id="KW-0274">FAD</keyword>
<dbReference type="InterPro" id="IPR036188">
    <property type="entry name" value="FAD/NAD-bd_sf"/>
</dbReference>
<protein>
    <submittedName>
        <fullName evidence="7">Pyridine nucleotide-disulfide oxidoreductase</fullName>
    </submittedName>
</protein>
<evidence type="ECO:0000256" key="2">
    <source>
        <dbReference type="ARBA" id="ARBA00022630"/>
    </source>
</evidence>
<evidence type="ECO:0000256" key="1">
    <source>
        <dbReference type="ARBA" id="ARBA00001974"/>
    </source>
</evidence>
<name>A0A219B198_9SPHN</name>
<dbReference type="Pfam" id="PF14759">
    <property type="entry name" value="Reductase_C"/>
    <property type="match status" value="1"/>
</dbReference>
<evidence type="ECO:0000256" key="4">
    <source>
        <dbReference type="ARBA" id="ARBA00023002"/>
    </source>
</evidence>
<feature type="domain" description="Reductase C-terminal" evidence="6">
    <location>
        <begin position="331"/>
        <end position="414"/>
    </location>
</feature>
<dbReference type="PANTHER" id="PTHR43557:SF2">
    <property type="entry name" value="RIESKE DOMAIN-CONTAINING PROTEIN-RELATED"/>
    <property type="match status" value="1"/>
</dbReference>
<dbReference type="InterPro" id="IPR028202">
    <property type="entry name" value="Reductase_C"/>
</dbReference>
<reference evidence="8" key="1">
    <citation type="submission" date="2017-05" db="EMBL/GenBank/DDBJ databases">
        <authorList>
            <person name="Lin X."/>
        </authorList>
    </citation>
    <scope>NUCLEOTIDE SEQUENCE [LARGE SCALE GENOMIC DNA]</scope>
    <source>
        <strain evidence="8">JLT2012</strain>
    </source>
</reference>
<evidence type="ECO:0000313" key="8">
    <source>
        <dbReference type="Proteomes" id="UP000198462"/>
    </source>
</evidence>
<dbReference type="SUPFAM" id="SSF51905">
    <property type="entry name" value="FAD/NAD(P)-binding domain"/>
    <property type="match status" value="2"/>
</dbReference>
<gene>
    <name evidence="7" type="ORF">B5C34_15475</name>
</gene>
<accession>A0A219B198</accession>
<evidence type="ECO:0000259" key="5">
    <source>
        <dbReference type="Pfam" id="PF07992"/>
    </source>
</evidence>
<dbReference type="PRINTS" id="PR00411">
    <property type="entry name" value="PNDRDTASEI"/>
</dbReference>
<keyword evidence="4" id="KW-0560">Oxidoreductase</keyword>
<dbReference type="GO" id="GO:0005737">
    <property type="term" value="C:cytoplasm"/>
    <property type="evidence" value="ECO:0007669"/>
    <property type="project" value="TreeGrafter"/>
</dbReference>